<organism evidence="2 3">
    <name type="scientific">Trichomalopsis sarcophagae</name>
    <dbReference type="NCBI Taxonomy" id="543379"/>
    <lineage>
        <taxon>Eukaryota</taxon>
        <taxon>Metazoa</taxon>
        <taxon>Ecdysozoa</taxon>
        <taxon>Arthropoda</taxon>
        <taxon>Hexapoda</taxon>
        <taxon>Insecta</taxon>
        <taxon>Pterygota</taxon>
        <taxon>Neoptera</taxon>
        <taxon>Endopterygota</taxon>
        <taxon>Hymenoptera</taxon>
        <taxon>Apocrita</taxon>
        <taxon>Proctotrupomorpha</taxon>
        <taxon>Chalcidoidea</taxon>
        <taxon>Pteromalidae</taxon>
        <taxon>Pteromalinae</taxon>
        <taxon>Trichomalopsis</taxon>
    </lineage>
</organism>
<evidence type="ECO:0000313" key="3">
    <source>
        <dbReference type="Proteomes" id="UP000215335"/>
    </source>
</evidence>
<keyword evidence="3" id="KW-1185">Reference proteome</keyword>
<accession>A0A232FP77</accession>
<dbReference type="PANTHER" id="PTHR23080">
    <property type="entry name" value="THAP DOMAIN PROTEIN"/>
    <property type="match status" value="1"/>
</dbReference>
<feature type="chain" id="PRO_5012782490" description="DDE Tnp4 domain-containing protein" evidence="1">
    <location>
        <begin position="23"/>
        <end position="104"/>
    </location>
</feature>
<name>A0A232FP77_9HYME</name>
<evidence type="ECO:0000256" key="1">
    <source>
        <dbReference type="SAM" id="SignalP"/>
    </source>
</evidence>
<gene>
    <name evidence="2" type="ORF">TSAR_008079</name>
</gene>
<reference evidence="2 3" key="1">
    <citation type="journal article" date="2017" name="Curr. Biol.">
        <title>The Evolution of Venom by Co-option of Single-Copy Genes.</title>
        <authorList>
            <person name="Martinson E.O."/>
            <person name="Mrinalini"/>
            <person name="Kelkar Y.D."/>
            <person name="Chang C.H."/>
            <person name="Werren J.H."/>
        </authorList>
    </citation>
    <scope>NUCLEOTIDE SEQUENCE [LARGE SCALE GENOMIC DNA]</scope>
    <source>
        <strain evidence="2 3">Alberta</strain>
        <tissue evidence="2">Whole body</tissue>
    </source>
</reference>
<comment type="caution">
    <text evidence="2">The sequence shown here is derived from an EMBL/GenBank/DDBJ whole genome shotgun (WGS) entry which is preliminary data.</text>
</comment>
<feature type="signal peptide" evidence="1">
    <location>
        <begin position="1"/>
        <end position="22"/>
    </location>
</feature>
<evidence type="ECO:0008006" key="4">
    <source>
        <dbReference type="Google" id="ProtNLM"/>
    </source>
</evidence>
<proteinExistence type="predicted"/>
<evidence type="ECO:0000313" key="2">
    <source>
        <dbReference type="EMBL" id="OXU32258.1"/>
    </source>
</evidence>
<sequence length="104" mass="12569">MYTKRYHRFFFSILQQLAVSTAELVFWPDNNTVQETMPACFHPNYTKTRVIIDCTEFKFKSLPVLKTRFIRSYITKKFYCKIISQNNTIWFYFNEVKSGRGKKK</sequence>
<protein>
    <recommendedName>
        <fullName evidence="4">DDE Tnp4 domain-containing protein</fullName>
    </recommendedName>
</protein>
<dbReference type="Proteomes" id="UP000215335">
    <property type="component" value="Unassembled WGS sequence"/>
</dbReference>
<dbReference type="AlphaFoldDB" id="A0A232FP77"/>
<dbReference type="EMBL" id="NNAY01000003">
    <property type="protein sequence ID" value="OXU32258.1"/>
    <property type="molecule type" value="Genomic_DNA"/>
</dbReference>
<keyword evidence="1" id="KW-0732">Signal</keyword>